<name>A0ABT5D918_9BACT</name>
<dbReference type="SMART" id="SM00028">
    <property type="entry name" value="TPR"/>
    <property type="match status" value="4"/>
</dbReference>
<evidence type="ECO:0000313" key="6">
    <source>
        <dbReference type="EMBL" id="MDC0709323.1"/>
    </source>
</evidence>
<feature type="signal peptide" evidence="5">
    <location>
        <begin position="1"/>
        <end position="24"/>
    </location>
</feature>
<dbReference type="Gene3D" id="1.25.40.10">
    <property type="entry name" value="Tetratricopeptide repeat domain"/>
    <property type="match status" value="1"/>
</dbReference>
<evidence type="ECO:0000256" key="1">
    <source>
        <dbReference type="ARBA" id="ARBA00022737"/>
    </source>
</evidence>
<feature type="repeat" description="TPR" evidence="3">
    <location>
        <begin position="263"/>
        <end position="296"/>
    </location>
</feature>
<evidence type="ECO:0000313" key="7">
    <source>
        <dbReference type="Proteomes" id="UP001221838"/>
    </source>
</evidence>
<evidence type="ECO:0000256" key="4">
    <source>
        <dbReference type="SAM" id="MobiDB-lite"/>
    </source>
</evidence>
<sequence>MKKRSPTSRSLLSLLPVVAGLTLAAQQGIQGLHPSVPAAPGPSSPTLLQPVLPEQAFPREAGHEVPMAGAAPSTETPEPPSDALSLPHEHLYRVNHLARARILREVGDLSGAWTECRRALHDHPEDEEALGTLARLGPRVGQPELAVRALDRLGNLLPEDASPLIQQARLLISLGKFPEAVRVGEEALLRAPEEPEAYQALGRAHLAAGELPAAILRFQQAIHLAPEHGHALNNLGFAWLRANENAKAAEVLARAAALLPHAGHVHNNLGVAYERLGRMAEAQAAYAIATQLSPRYVKAHLNASRMKAVARFEGGPSGFQEEYPVPVSQELER</sequence>
<evidence type="ECO:0000256" key="3">
    <source>
        <dbReference type="PROSITE-ProRule" id="PRU00339"/>
    </source>
</evidence>
<proteinExistence type="predicted"/>
<dbReference type="Proteomes" id="UP001221838">
    <property type="component" value="Unassembled WGS sequence"/>
</dbReference>
<dbReference type="PANTHER" id="PTHR45586:SF1">
    <property type="entry name" value="LIPOPOLYSACCHARIDE ASSEMBLY PROTEIN B"/>
    <property type="match status" value="1"/>
</dbReference>
<dbReference type="Pfam" id="PF13432">
    <property type="entry name" value="TPR_16"/>
    <property type="match status" value="2"/>
</dbReference>
<dbReference type="EMBL" id="JAQNDM010000002">
    <property type="protein sequence ID" value="MDC0709323.1"/>
    <property type="molecule type" value="Genomic_DNA"/>
</dbReference>
<feature type="region of interest" description="Disordered" evidence="4">
    <location>
        <begin position="64"/>
        <end position="84"/>
    </location>
</feature>
<feature type="chain" id="PRO_5046664556" evidence="5">
    <location>
        <begin position="25"/>
        <end position="333"/>
    </location>
</feature>
<organism evidence="6 7">
    <name type="scientific">Stigmatella ashevillensis</name>
    <dbReference type="NCBI Taxonomy" id="2995309"/>
    <lineage>
        <taxon>Bacteria</taxon>
        <taxon>Pseudomonadati</taxon>
        <taxon>Myxococcota</taxon>
        <taxon>Myxococcia</taxon>
        <taxon>Myxococcales</taxon>
        <taxon>Cystobacterineae</taxon>
        <taxon>Archangiaceae</taxon>
        <taxon>Stigmatella</taxon>
    </lineage>
</organism>
<dbReference type="InterPro" id="IPR051012">
    <property type="entry name" value="CellSynth/LPSAsmb/PSIAsmb"/>
</dbReference>
<reference evidence="6 7" key="1">
    <citation type="submission" date="2022-11" db="EMBL/GenBank/DDBJ databases">
        <title>Minimal conservation of predation-associated metabolite biosynthetic gene clusters underscores biosynthetic potential of Myxococcota including descriptions for ten novel species: Archangium lansinium sp. nov., Myxococcus landrumus sp. nov., Nannocystis bai.</title>
        <authorList>
            <person name="Ahearne A."/>
            <person name="Stevens C."/>
            <person name="Dowd S."/>
        </authorList>
    </citation>
    <scope>NUCLEOTIDE SEQUENCE [LARGE SCALE GENOMIC DNA]</scope>
    <source>
        <strain evidence="6 7">NCWAL01</strain>
    </source>
</reference>
<dbReference type="InterPro" id="IPR011990">
    <property type="entry name" value="TPR-like_helical_dom_sf"/>
</dbReference>
<keyword evidence="7" id="KW-1185">Reference proteome</keyword>
<evidence type="ECO:0000256" key="2">
    <source>
        <dbReference type="ARBA" id="ARBA00022803"/>
    </source>
</evidence>
<comment type="caution">
    <text evidence="6">The sequence shown here is derived from an EMBL/GenBank/DDBJ whole genome shotgun (WGS) entry which is preliminary data.</text>
</comment>
<keyword evidence="1" id="KW-0677">Repeat</keyword>
<dbReference type="RefSeq" id="WP_272137781.1">
    <property type="nucleotide sequence ID" value="NZ_JAQNDM010000002.1"/>
</dbReference>
<keyword evidence="2 3" id="KW-0802">TPR repeat</keyword>
<accession>A0ABT5D918</accession>
<feature type="repeat" description="TPR" evidence="3">
    <location>
        <begin position="195"/>
        <end position="228"/>
    </location>
</feature>
<evidence type="ECO:0000256" key="5">
    <source>
        <dbReference type="SAM" id="SignalP"/>
    </source>
</evidence>
<gene>
    <name evidence="6" type="ORF">POL68_12690</name>
</gene>
<dbReference type="InterPro" id="IPR019734">
    <property type="entry name" value="TPR_rpt"/>
</dbReference>
<keyword evidence="5" id="KW-0732">Signal</keyword>
<protein>
    <submittedName>
        <fullName evidence="6">Tetratricopeptide repeat protein</fullName>
    </submittedName>
</protein>
<dbReference type="PANTHER" id="PTHR45586">
    <property type="entry name" value="TPR REPEAT-CONTAINING PROTEIN PA4667"/>
    <property type="match status" value="1"/>
</dbReference>
<dbReference type="PROSITE" id="PS50005">
    <property type="entry name" value="TPR"/>
    <property type="match status" value="2"/>
</dbReference>
<dbReference type="SUPFAM" id="SSF48452">
    <property type="entry name" value="TPR-like"/>
    <property type="match status" value="1"/>
</dbReference>